<dbReference type="EMBL" id="SDLO01000014">
    <property type="protein sequence ID" value="TDK87388.1"/>
    <property type="molecule type" value="Genomic_DNA"/>
</dbReference>
<dbReference type="RefSeq" id="WP_133427365.1">
    <property type="nucleotide sequence ID" value="NZ_SDLO01000014.1"/>
</dbReference>
<reference evidence="1 2" key="1">
    <citation type="submission" date="2019-01" db="EMBL/GenBank/DDBJ databases">
        <title>High-quality-draft genome sequences of five non-tuberculosis mycobacteriaceae isolated from a nosocomial environment.</title>
        <authorList>
            <person name="Tiago I."/>
            <person name="Alarico S."/>
            <person name="Pereira S.G."/>
            <person name="Coelho C."/>
            <person name="Maranha A."/>
            <person name="Empadinhas N."/>
        </authorList>
    </citation>
    <scope>NUCLEOTIDE SEQUENCE [LARGE SCALE GENOMIC DNA]</scope>
    <source>
        <strain evidence="1 2">24AIII</strain>
    </source>
</reference>
<organism evidence="1 2">
    <name type="scientific">Mycolicibacterium mucogenicum</name>
    <name type="common">Mycobacterium mucogenicum</name>
    <dbReference type="NCBI Taxonomy" id="56689"/>
    <lineage>
        <taxon>Bacteria</taxon>
        <taxon>Bacillati</taxon>
        <taxon>Actinomycetota</taxon>
        <taxon>Actinomycetes</taxon>
        <taxon>Mycobacteriales</taxon>
        <taxon>Mycobacteriaceae</taxon>
        <taxon>Mycolicibacterium</taxon>
    </lineage>
</organism>
<accession>A0A4R5WEA4</accession>
<dbReference type="AlphaFoldDB" id="A0A4R5WEA4"/>
<protein>
    <recommendedName>
        <fullName evidence="3">Long-chain fatty acid--CoA ligase</fullName>
    </recommendedName>
</protein>
<proteinExistence type="predicted"/>
<comment type="caution">
    <text evidence="1">The sequence shown here is derived from an EMBL/GenBank/DDBJ whole genome shotgun (WGS) entry which is preliminary data.</text>
</comment>
<name>A0A4R5WEA4_MYCMU</name>
<evidence type="ECO:0000313" key="2">
    <source>
        <dbReference type="Proteomes" id="UP000294929"/>
    </source>
</evidence>
<evidence type="ECO:0008006" key="3">
    <source>
        <dbReference type="Google" id="ProtNLM"/>
    </source>
</evidence>
<sequence length="76" mass="8138">MSEAQRPTTLCEAFQLTAALDPDAVALRTAGDEITLTMKLKRRPIVEKYAAEIEALYEAAPGPTVHEPKATVAAAN</sequence>
<evidence type="ECO:0000313" key="1">
    <source>
        <dbReference type="EMBL" id="TDK87388.1"/>
    </source>
</evidence>
<gene>
    <name evidence="1" type="ORF">EUA03_17570</name>
</gene>
<dbReference type="Proteomes" id="UP000294929">
    <property type="component" value="Unassembled WGS sequence"/>
</dbReference>